<name>A0A4Q7NSS1_9ACTN</name>
<gene>
    <name evidence="7" type="ORF">EV189_1980</name>
</gene>
<keyword evidence="3" id="KW-0574">Periplasm</keyword>
<feature type="domain" description="Heparinase II/III-like C-terminal" evidence="6">
    <location>
        <begin position="377"/>
        <end position="583"/>
    </location>
</feature>
<dbReference type="Pfam" id="PF07940">
    <property type="entry name" value="Hepar_II_III_C"/>
    <property type="match status" value="1"/>
</dbReference>
<dbReference type="EMBL" id="SGXD01000002">
    <property type="protein sequence ID" value="RZS90196.1"/>
    <property type="molecule type" value="Genomic_DNA"/>
</dbReference>
<evidence type="ECO:0000259" key="6">
    <source>
        <dbReference type="Pfam" id="PF07940"/>
    </source>
</evidence>
<dbReference type="Gene3D" id="2.70.98.70">
    <property type="match status" value="1"/>
</dbReference>
<dbReference type="AlphaFoldDB" id="A0A4Q7NSS1"/>
<dbReference type="SUPFAM" id="SSF48230">
    <property type="entry name" value="Chondroitin AC/alginate lyase"/>
    <property type="match status" value="1"/>
</dbReference>
<evidence type="ECO:0000256" key="5">
    <source>
        <dbReference type="SAM" id="SignalP"/>
    </source>
</evidence>
<keyword evidence="8" id="KW-1185">Reference proteome</keyword>
<evidence type="ECO:0000256" key="1">
    <source>
        <dbReference type="ARBA" id="ARBA00004418"/>
    </source>
</evidence>
<sequence length="653" mass="69293">MKLLRRAALVLPVLAATVLAAPGVTPASAAQYAPMEMRSRLGSFECTGYAGLDNHNILGKDADIVAFVMGDHFKAPGLPARKVGNGSGNITWRQPSLGVSGQTWLDSLKWLGALLDNTTDNDSAEVWPHGRTYSDAEMQQHYARAVTVTKDWIKDNPRWEQTDPRGSGQAPVASAGHRLQFLLCLREATGDQAWLDQAIARHVKFFIGKSTSSSADGQTYSLPSWKPPAPWPVWKGTNNIGLDQSLGVLGAACALGRQDWYDVAIRRIGKHANVVYDSQGVDNEEAPAYSSYNFSLWSKTLERLQECGGSKENKVAERLSKAIEFITDAHNPSGMLEELGDTHGGDQGIIYGTTAEYAATQGTVGPVPAQRVGVFDGANGGYVFGRSGWGTDRPFAKESFYSLRFGNPRLLHGHDDHTSVTYWARGKQILTEGGHGGYTKSAYRDYLLSPAAHNVVTATAPFDWQHGATKLVSAAPTAAGDAYVVKDTQYAGVTRQRSVLAVVAPQPDVMLVADTLTSKARHRYDQLWHLGTDFVAGVTGGTVSATSGDTTATVVPVVLPGKAAPSVEVERGQTSPYQGWTSPALYQRVPVSTAVVSTTASSTILLTAVIPSAAGSAVSASAVASPAGGWDVTVATGAGNVTAHLSASGILSR</sequence>
<evidence type="ECO:0000313" key="8">
    <source>
        <dbReference type="Proteomes" id="UP000293638"/>
    </source>
</evidence>
<keyword evidence="2 5" id="KW-0732">Signal</keyword>
<evidence type="ECO:0000256" key="4">
    <source>
        <dbReference type="ARBA" id="ARBA00023239"/>
    </source>
</evidence>
<dbReference type="Proteomes" id="UP000293638">
    <property type="component" value="Unassembled WGS sequence"/>
</dbReference>
<protein>
    <submittedName>
        <fullName evidence="7">Heparinase II/III-like protein</fullName>
    </submittedName>
</protein>
<accession>A0A4Q7NSS1</accession>
<dbReference type="GO" id="GO:0016829">
    <property type="term" value="F:lyase activity"/>
    <property type="evidence" value="ECO:0007669"/>
    <property type="project" value="UniProtKB-KW"/>
</dbReference>
<dbReference type="GO" id="GO:0042597">
    <property type="term" value="C:periplasmic space"/>
    <property type="evidence" value="ECO:0007669"/>
    <property type="project" value="UniProtKB-SubCell"/>
</dbReference>
<reference evidence="7 8" key="1">
    <citation type="submission" date="2019-02" db="EMBL/GenBank/DDBJ databases">
        <title>Genomic Encyclopedia of Type Strains, Phase IV (KMG-IV): sequencing the most valuable type-strain genomes for metagenomic binning, comparative biology and taxonomic classification.</title>
        <authorList>
            <person name="Goeker M."/>
        </authorList>
    </citation>
    <scope>NUCLEOTIDE SEQUENCE [LARGE SCALE GENOMIC DNA]</scope>
    <source>
        <strain evidence="7 8">DSM 45622</strain>
    </source>
</reference>
<dbReference type="RefSeq" id="WP_130492686.1">
    <property type="nucleotide sequence ID" value="NZ_SGXD01000002.1"/>
</dbReference>
<dbReference type="Gene3D" id="1.50.10.100">
    <property type="entry name" value="Chondroitin AC/alginate lyase"/>
    <property type="match status" value="1"/>
</dbReference>
<dbReference type="InterPro" id="IPR012480">
    <property type="entry name" value="Hepar_II_III_C"/>
</dbReference>
<organism evidence="7 8">
    <name type="scientific">Motilibacter rhizosphaerae</name>
    <dbReference type="NCBI Taxonomy" id="598652"/>
    <lineage>
        <taxon>Bacteria</taxon>
        <taxon>Bacillati</taxon>
        <taxon>Actinomycetota</taxon>
        <taxon>Actinomycetes</taxon>
        <taxon>Motilibacterales</taxon>
        <taxon>Motilibacteraceae</taxon>
        <taxon>Motilibacter</taxon>
    </lineage>
</organism>
<evidence type="ECO:0000256" key="3">
    <source>
        <dbReference type="ARBA" id="ARBA00022764"/>
    </source>
</evidence>
<evidence type="ECO:0000313" key="7">
    <source>
        <dbReference type="EMBL" id="RZS90196.1"/>
    </source>
</evidence>
<keyword evidence="4" id="KW-0456">Lyase</keyword>
<dbReference type="InterPro" id="IPR008929">
    <property type="entry name" value="Chondroitin_lyas"/>
</dbReference>
<dbReference type="PANTHER" id="PTHR39210:SF1">
    <property type="entry name" value="HEPARIN-SULFATE LYASE"/>
    <property type="match status" value="1"/>
</dbReference>
<dbReference type="PANTHER" id="PTHR39210">
    <property type="entry name" value="HEPARIN-SULFATE LYASE"/>
    <property type="match status" value="1"/>
</dbReference>
<feature type="chain" id="PRO_5020492405" evidence="5">
    <location>
        <begin position="30"/>
        <end position="653"/>
    </location>
</feature>
<comment type="caution">
    <text evidence="7">The sequence shown here is derived from an EMBL/GenBank/DDBJ whole genome shotgun (WGS) entry which is preliminary data.</text>
</comment>
<evidence type="ECO:0000256" key="2">
    <source>
        <dbReference type="ARBA" id="ARBA00022729"/>
    </source>
</evidence>
<dbReference type="OrthoDB" id="4592556at2"/>
<comment type="subcellular location">
    <subcellularLocation>
        <location evidence="1">Periplasm</location>
    </subcellularLocation>
</comment>
<feature type="signal peptide" evidence="5">
    <location>
        <begin position="1"/>
        <end position="29"/>
    </location>
</feature>
<proteinExistence type="predicted"/>